<evidence type="ECO:0000313" key="1">
    <source>
        <dbReference type="EMBL" id="ABN95154.1"/>
    </source>
</evidence>
<protein>
    <submittedName>
        <fullName evidence="1">Uncharacterized protein</fullName>
    </submittedName>
</protein>
<accession>A3P9A3</accession>
<sequence>MAEHGAYRLGAFGVPFRIRCGQRGRVRPRYRKSGGAPIRRDNAIYLF</sequence>
<evidence type="ECO:0000313" key="2">
    <source>
        <dbReference type="Proteomes" id="UP000006738"/>
    </source>
</evidence>
<name>A3P9A3_BURP0</name>
<dbReference type="HOGENOM" id="CLU_3165587_0_0_4"/>
<proteinExistence type="predicted"/>
<gene>
    <name evidence="1" type="ordered locus">BURPS1106A_A2883</name>
</gene>
<reference evidence="2" key="1">
    <citation type="submission" date="2007-02" db="EMBL/GenBank/DDBJ databases">
        <authorList>
            <person name="DeShazer D."/>
            <person name="Woods D.E."/>
            <person name="Nierman W.C."/>
        </authorList>
    </citation>
    <scope>NUCLEOTIDE SEQUENCE [LARGE SCALE GENOMIC DNA]</scope>
    <source>
        <strain evidence="2">1106a</strain>
    </source>
</reference>
<organism evidence="1 2">
    <name type="scientific">Burkholderia pseudomallei (strain 1106a)</name>
    <dbReference type="NCBI Taxonomy" id="357348"/>
    <lineage>
        <taxon>Bacteria</taxon>
        <taxon>Pseudomonadati</taxon>
        <taxon>Pseudomonadota</taxon>
        <taxon>Betaproteobacteria</taxon>
        <taxon>Burkholderiales</taxon>
        <taxon>Burkholderiaceae</taxon>
        <taxon>Burkholderia</taxon>
        <taxon>pseudomallei group</taxon>
    </lineage>
</organism>
<dbReference type="EMBL" id="CP000573">
    <property type="protein sequence ID" value="ABN95154.1"/>
    <property type="molecule type" value="Genomic_DNA"/>
</dbReference>
<dbReference type="KEGG" id="bpl:BURPS1106A_A2883"/>
<dbReference type="AlphaFoldDB" id="A3P9A3"/>
<dbReference type="Proteomes" id="UP000006738">
    <property type="component" value="Chromosome II"/>
</dbReference>